<name>A0A0G0UX36_9BACT</name>
<accession>A0A0G0UX36</accession>
<dbReference type="EMBL" id="LCAN01000030">
    <property type="protein sequence ID" value="KKR92071.1"/>
    <property type="molecule type" value="Genomic_DNA"/>
</dbReference>
<reference evidence="3 4" key="1">
    <citation type="journal article" date="2015" name="Nature">
        <title>rRNA introns, odd ribosomes, and small enigmatic genomes across a large radiation of phyla.</title>
        <authorList>
            <person name="Brown C.T."/>
            <person name="Hug L.A."/>
            <person name="Thomas B.C."/>
            <person name="Sharon I."/>
            <person name="Castelle C.J."/>
            <person name="Singh A."/>
            <person name="Wilkins M.J."/>
            <person name="Williams K.H."/>
            <person name="Banfield J.F."/>
        </authorList>
    </citation>
    <scope>NUCLEOTIDE SEQUENCE [LARGE SCALE GENOMIC DNA]</scope>
</reference>
<dbReference type="SUPFAM" id="SSF56059">
    <property type="entry name" value="Glutathione synthetase ATP-binding domain-like"/>
    <property type="match status" value="1"/>
</dbReference>
<dbReference type="GO" id="GO:0005737">
    <property type="term" value="C:cytoplasm"/>
    <property type="evidence" value="ECO:0007669"/>
    <property type="project" value="TreeGrafter"/>
</dbReference>
<dbReference type="GO" id="GO:0046872">
    <property type="term" value="F:metal ion binding"/>
    <property type="evidence" value="ECO:0007669"/>
    <property type="project" value="InterPro"/>
</dbReference>
<dbReference type="AlphaFoldDB" id="A0A0G0UX36"/>
<dbReference type="PANTHER" id="PTHR21621">
    <property type="entry name" value="RIBOSOMAL PROTEIN S6 MODIFICATION PROTEIN"/>
    <property type="match status" value="1"/>
</dbReference>
<dbReference type="PANTHER" id="PTHR21621:SF0">
    <property type="entry name" value="BETA-CITRYLGLUTAMATE SYNTHASE B-RELATED"/>
    <property type="match status" value="1"/>
</dbReference>
<evidence type="ECO:0000313" key="4">
    <source>
        <dbReference type="Proteomes" id="UP000034961"/>
    </source>
</evidence>
<organism evidence="3 4">
    <name type="scientific">Candidatus Roizmanbacteria bacterium GW2011_GWA1_41_13</name>
    <dbReference type="NCBI Taxonomy" id="1618474"/>
    <lineage>
        <taxon>Bacteria</taxon>
        <taxon>Candidatus Roizmaniibacteriota</taxon>
    </lineage>
</organism>
<sequence length="389" mass="44156">MIKTTVFDVLIVYSDGLSSSASSLSEGVSEPFAKGSDIESYNIVYGYFLKRCQRNKLTVAFTTSSDIIGPGKCKSYWLFEKNTWIKVRKTGYSTVIFDKFSPVTKLARIKRDLLFSSSAIKPFNHPDIFNLFFDKQKAYTKLSKFSIPTVTIENSTSNNIRRACKKLQAIVAKHIHKSDFSDEIVMKDRFGAGGLNVYKFKKGQEKNMKDSMEKNIDISYIIQPFAKFDKGFRYRNIPVSTDIRFIYLGGKIIQTYLRMAKTGEFRCNEHQGGLLKYIPKNDMPLDVVSVSNKIAKILDKKCSLYALDFIISNNGNIYLLEGNTGPGLDWNLSMKENEIEAQKLIEIIVKQLTKLAKPTVKTTKKEDQFVIPHSSIDEYSTAPIMQISA</sequence>
<feature type="domain" description="ATP-grasp" evidence="2">
    <location>
        <begin position="139"/>
        <end position="353"/>
    </location>
</feature>
<comment type="caution">
    <text evidence="3">The sequence shown here is derived from an EMBL/GenBank/DDBJ whole genome shotgun (WGS) entry which is preliminary data.</text>
</comment>
<gene>
    <name evidence="3" type="ORF">UU41_C0030G0003</name>
</gene>
<dbReference type="PROSITE" id="PS50975">
    <property type="entry name" value="ATP_GRASP"/>
    <property type="match status" value="1"/>
</dbReference>
<dbReference type="GO" id="GO:0005524">
    <property type="term" value="F:ATP binding"/>
    <property type="evidence" value="ECO:0007669"/>
    <property type="project" value="UniProtKB-UniRule"/>
</dbReference>
<dbReference type="Pfam" id="PF08443">
    <property type="entry name" value="RimK"/>
    <property type="match status" value="1"/>
</dbReference>
<evidence type="ECO:0000259" key="2">
    <source>
        <dbReference type="PROSITE" id="PS50975"/>
    </source>
</evidence>
<keyword evidence="1" id="KW-0067">ATP-binding</keyword>
<dbReference type="GO" id="GO:0016879">
    <property type="term" value="F:ligase activity, forming carbon-nitrogen bonds"/>
    <property type="evidence" value="ECO:0007669"/>
    <property type="project" value="TreeGrafter"/>
</dbReference>
<keyword evidence="1" id="KW-0547">Nucleotide-binding</keyword>
<protein>
    <recommendedName>
        <fullName evidence="2">ATP-grasp domain-containing protein</fullName>
    </recommendedName>
</protein>
<dbReference type="InterPro" id="IPR011761">
    <property type="entry name" value="ATP-grasp"/>
</dbReference>
<dbReference type="Proteomes" id="UP000034961">
    <property type="component" value="Unassembled WGS sequence"/>
</dbReference>
<evidence type="ECO:0000256" key="1">
    <source>
        <dbReference type="PROSITE-ProRule" id="PRU00409"/>
    </source>
</evidence>
<proteinExistence type="predicted"/>
<evidence type="ECO:0000313" key="3">
    <source>
        <dbReference type="EMBL" id="KKR92071.1"/>
    </source>
</evidence>
<dbReference type="InterPro" id="IPR013651">
    <property type="entry name" value="ATP-grasp_RimK-type"/>
</dbReference>
<dbReference type="Gene3D" id="3.30.470.20">
    <property type="entry name" value="ATP-grasp fold, B domain"/>
    <property type="match status" value="1"/>
</dbReference>